<accession>A0ABS3L915</accession>
<dbReference type="Pfam" id="PF11797">
    <property type="entry name" value="WxLIP_HBD"/>
    <property type="match status" value="1"/>
</dbReference>
<keyword evidence="1" id="KW-0812">Transmembrane</keyword>
<gene>
    <name evidence="5" type="ORF">JZO70_08090</name>
</gene>
<dbReference type="InterPro" id="IPR021759">
    <property type="entry name" value="WxLIP_HBD"/>
</dbReference>
<keyword evidence="2" id="KW-0732">Signal</keyword>
<dbReference type="Proteomes" id="UP000664601">
    <property type="component" value="Unassembled WGS sequence"/>
</dbReference>
<organism evidence="5 6">
    <name type="scientific">Candidatus Enterococcus moelleringii</name>
    <dbReference type="NCBI Taxonomy" id="2815325"/>
    <lineage>
        <taxon>Bacteria</taxon>
        <taxon>Bacillati</taxon>
        <taxon>Bacillota</taxon>
        <taxon>Bacilli</taxon>
        <taxon>Lactobacillales</taxon>
        <taxon>Enterococcaceae</taxon>
        <taxon>Enterococcus</taxon>
    </lineage>
</organism>
<feature type="signal peptide" evidence="2">
    <location>
        <begin position="1"/>
        <end position="29"/>
    </location>
</feature>
<protein>
    <submittedName>
        <fullName evidence="5">DUF916 and DUF3324 domain-containing protein</fullName>
    </submittedName>
</protein>
<reference evidence="5 6" key="1">
    <citation type="submission" date="2021-03" db="EMBL/GenBank/DDBJ databases">
        <title>Enterococcal diversity collection.</title>
        <authorList>
            <person name="Gilmore M.S."/>
            <person name="Schwartzman J."/>
            <person name="Van Tyne D."/>
            <person name="Martin M."/>
            <person name="Earl A.M."/>
            <person name="Manson A.L."/>
            <person name="Straub T."/>
            <person name="Salamzade R."/>
            <person name="Saavedra J."/>
            <person name="Lebreton F."/>
            <person name="Prichula J."/>
            <person name="Schaufler K."/>
            <person name="Gaca A."/>
            <person name="Sgardioli B."/>
            <person name="Wagenaar J."/>
            <person name="Strong T."/>
        </authorList>
    </citation>
    <scope>NUCLEOTIDE SEQUENCE [LARGE SCALE GENOMIC DNA]</scope>
    <source>
        <strain evidence="5 6">669A</strain>
    </source>
</reference>
<evidence type="ECO:0000259" key="3">
    <source>
        <dbReference type="Pfam" id="PF06030"/>
    </source>
</evidence>
<keyword evidence="1" id="KW-0472">Membrane</keyword>
<feature type="domain" description="WxL Interacting Protein host binding" evidence="4">
    <location>
        <begin position="170"/>
        <end position="307"/>
    </location>
</feature>
<keyword evidence="6" id="KW-1185">Reference proteome</keyword>
<keyword evidence="1" id="KW-1133">Transmembrane helix</keyword>
<evidence type="ECO:0000259" key="4">
    <source>
        <dbReference type="Pfam" id="PF11797"/>
    </source>
</evidence>
<evidence type="ECO:0000313" key="6">
    <source>
        <dbReference type="Proteomes" id="UP000664601"/>
    </source>
</evidence>
<name>A0ABS3L915_9ENTE</name>
<feature type="chain" id="PRO_5047486977" evidence="2">
    <location>
        <begin position="30"/>
        <end position="349"/>
    </location>
</feature>
<dbReference type="InterPro" id="IPR010317">
    <property type="entry name" value="WxLIP_PGBD"/>
</dbReference>
<dbReference type="EMBL" id="JAFREM010000013">
    <property type="protein sequence ID" value="MBO1306118.1"/>
    <property type="molecule type" value="Genomic_DNA"/>
</dbReference>
<feature type="transmembrane region" description="Helical" evidence="1">
    <location>
        <begin position="318"/>
        <end position="339"/>
    </location>
</feature>
<dbReference type="RefSeq" id="WP_207673051.1">
    <property type="nucleotide sequence ID" value="NZ_JAFREM010000013.1"/>
</dbReference>
<evidence type="ECO:0000256" key="1">
    <source>
        <dbReference type="SAM" id="Phobius"/>
    </source>
</evidence>
<comment type="caution">
    <text evidence="5">The sequence shown here is derived from an EMBL/GenBank/DDBJ whole genome shotgun (WGS) entry which is preliminary data.</text>
</comment>
<feature type="domain" description="WxL Interacting Protein peptidoglycan binding" evidence="3">
    <location>
        <begin position="39"/>
        <end position="159"/>
    </location>
</feature>
<sequence>MTIREKGKNASLFLLLLWMSFFFPAIGQAADEAQSPAGFTVESVIPDNQVDKTKTYYYLKLEPEQKQTIQVKVISTQEEPVTVKLAVHDAVSSSVGAIDYANPEPKLDESLTDPITGLVKIKDDLKEVTVQNFEEKLVEYEITAPKDTFPGVKLGSLRFVREGDESEKNESGLVSEYARVIALMLTEDGETFNHGAELHLKKVGLTLSNGRKVIAATIQNDQPKVLQEMNIKGEVRKKGEKEVLVDLEMQDFSVAPNSNFDFEMPLGIERFMPGTYVFTGEAKGDERTWTWEEEFTVGREEADKVNEDTVFKVTVPDWVPWVAALLILSLVGLIGYLVYRQRQWKEGRK</sequence>
<evidence type="ECO:0000256" key="2">
    <source>
        <dbReference type="SAM" id="SignalP"/>
    </source>
</evidence>
<dbReference type="Pfam" id="PF06030">
    <property type="entry name" value="WxLIP_PGBD"/>
    <property type="match status" value="1"/>
</dbReference>
<evidence type="ECO:0000313" key="5">
    <source>
        <dbReference type="EMBL" id="MBO1306118.1"/>
    </source>
</evidence>
<proteinExistence type="predicted"/>